<gene>
    <name evidence="12" type="ORF">ASPCAL00784</name>
</gene>
<keyword evidence="5" id="KW-0677">Repeat</keyword>
<feature type="repeat" description="Solcar" evidence="10">
    <location>
        <begin position="211"/>
        <end position="292"/>
    </location>
</feature>
<dbReference type="GO" id="GO:0000064">
    <property type="term" value="F:L-ornithine transmembrane transporter activity"/>
    <property type="evidence" value="ECO:0007669"/>
    <property type="project" value="TreeGrafter"/>
</dbReference>
<sequence>MEPSITPFEIPSERANPPSAVKELAVGAAGGITQVLIGQPFDIVKVRMQTQANQNAIQVAQNILRREGALAFYKISTVYTTFHTLSETLKSHTNSPTLTAPQTYLIGGLAGLATSLISGPTEHIRIRLQTLPQTPSQEQTPKQKQRPGVVACIRMITGNGGVRALYRGQAPTMLREFGSYGVWFSVYEALLSRIARPDTRTGAEANKKGQIPTYKIATCGVLTGLVLWTVNYPFDVVKSKMQADGFGQHQKYPRMRNVVGETWRESGWRGFWRGLGPTLTRAVPVSAGTFVV</sequence>
<evidence type="ECO:0000256" key="1">
    <source>
        <dbReference type="ARBA" id="ARBA00004448"/>
    </source>
</evidence>
<dbReference type="PANTHER" id="PTHR45624">
    <property type="entry name" value="MITOCHONDRIAL BASIC AMINO ACIDS TRANSPORTER-RELATED"/>
    <property type="match status" value="1"/>
</dbReference>
<evidence type="ECO:0000313" key="13">
    <source>
        <dbReference type="Proteomes" id="UP000054771"/>
    </source>
</evidence>
<keyword evidence="4 10" id="KW-0812">Transmembrane</keyword>
<evidence type="ECO:0000256" key="5">
    <source>
        <dbReference type="ARBA" id="ARBA00022737"/>
    </source>
</evidence>
<protein>
    <submittedName>
        <fullName evidence="12">Uncharacterized protein</fullName>
    </submittedName>
</protein>
<keyword evidence="6" id="KW-0999">Mitochondrion inner membrane</keyword>
<dbReference type="Pfam" id="PF00153">
    <property type="entry name" value="Mito_carr"/>
    <property type="match status" value="3"/>
</dbReference>
<dbReference type="PRINTS" id="PR00926">
    <property type="entry name" value="MITOCARRIER"/>
</dbReference>
<dbReference type="InterPro" id="IPR018108">
    <property type="entry name" value="MCP_transmembrane"/>
</dbReference>
<dbReference type="OMA" id="LWTVNYP"/>
<keyword evidence="9 10" id="KW-0472">Membrane</keyword>
<evidence type="ECO:0000256" key="9">
    <source>
        <dbReference type="ARBA" id="ARBA00023136"/>
    </source>
</evidence>
<comment type="subcellular location">
    <subcellularLocation>
        <location evidence="1">Mitochondrion inner membrane</location>
        <topology evidence="1">Multi-pass membrane protein</topology>
    </subcellularLocation>
</comment>
<keyword evidence="8" id="KW-0496">Mitochondrion</keyword>
<dbReference type="SUPFAM" id="SSF103506">
    <property type="entry name" value="Mitochondrial carrier"/>
    <property type="match status" value="1"/>
</dbReference>
<evidence type="ECO:0000313" key="12">
    <source>
        <dbReference type="EMBL" id="CEL01196.1"/>
    </source>
</evidence>
<evidence type="ECO:0000256" key="8">
    <source>
        <dbReference type="ARBA" id="ARBA00023128"/>
    </source>
</evidence>
<accession>A0A0U5C1K0</accession>
<organism evidence="12 13">
    <name type="scientific">Aspergillus calidoustus</name>
    <dbReference type="NCBI Taxonomy" id="454130"/>
    <lineage>
        <taxon>Eukaryota</taxon>
        <taxon>Fungi</taxon>
        <taxon>Dikarya</taxon>
        <taxon>Ascomycota</taxon>
        <taxon>Pezizomycotina</taxon>
        <taxon>Eurotiomycetes</taxon>
        <taxon>Eurotiomycetidae</taxon>
        <taxon>Eurotiales</taxon>
        <taxon>Aspergillaceae</taxon>
        <taxon>Aspergillus</taxon>
        <taxon>Aspergillus subgen. Nidulantes</taxon>
    </lineage>
</organism>
<evidence type="ECO:0000256" key="2">
    <source>
        <dbReference type="ARBA" id="ARBA00006375"/>
    </source>
</evidence>
<proteinExistence type="inferred from homology"/>
<dbReference type="InterPro" id="IPR050567">
    <property type="entry name" value="Mitochondrial_Carrier"/>
</dbReference>
<reference evidence="13" key="1">
    <citation type="journal article" date="2016" name="Genome Announc.">
        <title>Draft genome sequences of fungus Aspergillus calidoustus.</title>
        <authorList>
            <person name="Horn F."/>
            <person name="Linde J."/>
            <person name="Mattern D.J."/>
            <person name="Walther G."/>
            <person name="Guthke R."/>
            <person name="Scherlach K."/>
            <person name="Martin K."/>
            <person name="Brakhage A.A."/>
            <person name="Petzke L."/>
            <person name="Valiante V."/>
        </authorList>
    </citation>
    <scope>NUCLEOTIDE SEQUENCE [LARGE SCALE GENOMIC DNA]</scope>
    <source>
        <strain evidence="13">SF006504</strain>
    </source>
</reference>
<name>A0A0U5C1K0_ASPCI</name>
<evidence type="ECO:0000256" key="11">
    <source>
        <dbReference type="RuleBase" id="RU000488"/>
    </source>
</evidence>
<keyword evidence="13" id="KW-1185">Reference proteome</keyword>
<dbReference type="InterPro" id="IPR023395">
    <property type="entry name" value="MCP_dom_sf"/>
</dbReference>
<dbReference type="Proteomes" id="UP000054771">
    <property type="component" value="Unassembled WGS sequence"/>
</dbReference>
<evidence type="ECO:0000256" key="10">
    <source>
        <dbReference type="PROSITE-ProRule" id="PRU00282"/>
    </source>
</evidence>
<evidence type="ECO:0000256" key="4">
    <source>
        <dbReference type="ARBA" id="ARBA00022692"/>
    </source>
</evidence>
<dbReference type="GO" id="GO:1990575">
    <property type="term" value="P:mitochondrial L-ornithine transmembrane transport"/>
    <property type="evidence" value="ECO:0007669"/>
    <property type="project" value="TreeGrafter"/>
</dbReference>
<dbReference type="GO" id="GO:0005743">
    <property type="term" value="C:mitochondrial inner membrane"/>
    <property type="evidence" value="ECO:0007669"/>
    <property type="project" value="UniProtKB-SubCell"/>
</dbReference>
<dbReference type="AlphaFoldDB" id="A0A0U5C1K0"/>
<keyword evidence="3 11" id="KW-0813">Transport</keyword>
<evidence type="ECO:0000256" key="7">
    <source>
        <dbReference type="ARBA" id="ARBA00022989"/>
    </source>
</evidence>
<dbReference type="Gene3D" id="1.50.40.10">
    <property type="entry name" value="Mitochondrial carrier domain"/>
    <property type="match status" value="2"/>
</dbReference>
<dbReference type="STRING" id="454130.A0A0U5C1K0"/>
<dbReference type="PANTHER" id="PTHR45624:SF12">
    <property type="entry name" value="MITOCHONDRIAL ORNITHINE TRANSPORTER 1"/>
    <property type="match status" value="1"/>
</dbReference>
<dbReference type="InterPro" id="IPR002067">
    <property type="entry name" value="MCP"/>
</dbReference>
<evidence type="ECO:0000256" key="6">
    <source>
        <dbReference type="ARBA" id="ARBA00022792"/>
    </source>
</evidence>
<evidence type="ECO:0000256" key="3">
    <source>
        <dbReference type="ARBA" id="ARBA00022448"/>
    </source>
</evidence>
<dbReference type="OrthoDB" id="409586at2759"/>
<dbReference type="EMBL" id="CDMC01000001">
    <property type="protein sequence ID" value="CEL01196.1"/>
    <property type="molecule type" value="Genomic_DNA"/>
</dbReference>
<comment type="similarity">
    <text evidence="2 11">Belongs to the mitochondrial carrier (TC 2.A.29) family.</text>
</comment>
<keyword evidence="7" id="KW-1133">Transmembrane helix</keyword>
<dbReference type="PROSITE" id="PS50920">
    <property type="entry name" value="SOLCAR"/>
    <property type="match status" value="2"/>
</dbReference>
<feature type="repeat" description="Solcar" evidence="10">
    <location>
        <begin position="98"/>
        <end position="193"/>
    </location>
</feature>